<dbReference type="InterPro" id="IPR003423">
    <property type="entry name" value="OMP_efflux"/>
</dbReference>
<feature type="chain" id="PRO_5031235583" evidence="2">
    <location>
        <begin position="27"/>
        <end position="493"/>
    </location>
</feature>
<gene>
    <name evidence="3" type="ORF">GJ700_29700</name>
</gene>
<organism evidence="3 4">
    <name type="scientific">Pseudoduganella rivuli</name>
    <dbReference type="NCBI Taxonomy" id="2666085"/>
    <lineage>
        <taxon>Bacteria</taxon>
        <taxon>Pseudomonadati</taxon>
        <taxon>Pseudomonadota</taxon>
        <taxon>Betaproteobacteria</taxon>
        <taxon>Burkholderiales</taxon>
        <taxon>Oxalobacteraceae</taxon>
        <taxon>Telluria group</taxon>
        <taxon>Pseudoduganella</taxon>
    </lineage>
</organism>
<dbReference type="Proteomes" id="UP000446768">
    <property type="component" value="Unassembled WGS sequence"/>
</dbReference>
<evidence type="ECO:0000313" key="4">
    <source>
        <dbReference type="Proteomes" id="UP000446768"/>
    </source>
</evidence>
<reference evidence="3 4" key="1">
    <citation type="submission" date="2019-11" db="EMBL/GenBank/DDBJ databases">
        <title>Novel species isolated from a subtropical stream in China.</title>
        <authorList>
            <person name="Lu H."/>
        </authorList>
    </citation>
    <scope>NUCLEOTIDE SEQUENCE [LARGE SCALE GENOMIC DNA]</scope>
    <source>
        <strain evidence="3 4">FT92W</strain>
    </source>
</reference>
<dbReference type="Gene3D" id="1.20.1600.10">
    <property type="entry name" value="Outer membrane efflux proteins (OEP)"/>
    <property type="match status" value="1"/>
</dbReference>
<evidence type="ECO:0000313" key="3">
    <source>
        <dbReference type="EMBL" id="MRV75895.1"/>
    </source>
</evidence>
<dbReference type="PANTHER" id="PTHR30203:SF33">
    <property type="entry name" value="BLR4455 PROTEIN"/>
    <property type="match status" value="1"/>
</dbReference>
<dbReference type="Pfam" id="PF02321">
    <property type="entry name" value="OEP"/>
    <property type="match status" value="2"/>
</dbReference>
<protein>
    <submittedName>
        <fullName evidence="3">RND transporter</fullName>
    </submittedName>
</protein>
<dbReference type="InterPro" id="IPR010131">
    <property type="entry name" value="MdtP/NodT-like"/>
</dbReference>
<dbReference type="PANTHER" id="PTHR30203">
    <property type="entry name" value="OUTER MEMBRANE CATION EFFLUX PROTEIN"/>
    <property type="match status" value="1"/>
</dbReference>
<name>A0A7X2ITL6_9BURK</name>
<comment type="similarity">
    <text evidence="1">Belongs to the outer membrane factor (OMF) (TC 1.B.17) family.</text>
</comment>
<dbReference type="AlphaFoldDB" id="A0A7X2ITL6"/>
<keyword evidence="2" id="KW-0732">Signal</keyword>
<dbReference type="SUPFAM" id="SSF56954">
    <property type="entry name" value="Outer membrane efflux proteins (OEP)"/>
    <property type="match status" value="1"/>
</dbReference>
<comment type="caution">
    <text evidence="3">The sequence shown here is derived from an EMBL/GenBank/DDBJ whole genome shotgun (WGS) entry which is preliminary data.</text>
</comment>
<accession>A0A7X2ITL6</accession>
<evidence type="ECO:0000256" key="1">
    <source>
        <dbReference type="ARBA" id="ARBA00007613"/>
    </source>
</evidence>
<dbReference type="RefSeq" id="WP_154380869.1">
    <property type="nucleotide sequence ID" value="NZ_WKJJ01000025.1"/>
</dbReference>
<evidence type="ECO:0000256" key="2">
    <source>
        <dbReference type="SAM" id="SignalP"/>
    </source>
</evidence>
<dbReference type="EMBL" id="WKJJ01000025">
    <property type="protein sequence ID" value="MRV75895.1"/>
    <property type="molecule type" value="Genomic_DNA"/>
</dbReference>
<keyword evidence="4" id="KW-1185">Reference proteome</keyword>
<proteinExistence type="inferred from homology"/>
<dbReference type="GO" id="GO:0015562">
    <property type="term" value="F:efflux transmembrane transporter activity"/>
    <property type="evidence" value="ECO:0007669"/>
    <property type="project" value="InterPro"/>
</dbReference>
<sequence length="493" mass="51116">MTHPIQPRHLALIAAVLAALAGCAAAPPYQTPATASPAAFKEAQGWAPAAPADLLDKGPWWTLFGDPVLDRLMEAVNVSNQNVAAASAAYAQARALVAEQRAQWFPQVDLGANASRSGGGGATRTAGQYRVNIGGSWEPDIWGRLGAAVSGAQASAQASQADLAAATLSAQGELAASYFALRAADAQAALLDATVAGYEKALRIADNRFKAGIAARTDVLQAQTQLDNARIDRLSVTRQRAQLEHAMAILLGKAPADFTLAASAERNPPYGTPPRTADLNGPAAVPVITVPRLPDVPVIPAGVPSELLQRRPDIAAAERRVASANAQVGVARSAYFPSLTLSASYGFGASQVAGLFSASNSLWSLGLAAAQTLFDGGAIKARVAGAEAARDEAVARYRQTVLAAFGDVEDQLAAGRVLEQQQALRQSASQAADLAEQQMVNRYRAGQVGYTDVVQAQASALSARRALLQVQSDRQAVAVALIQSLGGGWHAGR</sequence>
<dbReference type="Gene3D" id="2.20.200.10">
    <property type="entry name" value="Outer membrane efflux proteins (OEP)"/>
    <property type="match status" value="1"/>
</dbReference>
<feature type="signal peptide" evidence="2">
    <location>
        <begin position="1"/>
        <end position="26"/>
    </location>
</feature>